<protein>
    <submittedName>
        <fullName evidence="1">Uncharacterized protein</fullName>
    </submittedName>
</protein>
<proteinExistence type="predicted"/>
<organism evidence="1">
    <name type="scientific">uncultured Caudovirales phage</name>
    <dbReference type="NCBI Taxonomy" id="2100421"/>
    <lineage>
        <taxon>Viruses</taxon>
        <taxon>Duplodnaviria</taxon>
        <taxon>Heunggongvirae</taxon>
        <taxon>Uroviricota</taxon>
        <taxon>Caudoviricetes</taxon>
        <taxon>Peduoviridae</taxon>
        <taxon>Maltschvirus</taxon>
        <taxon>Maltschvirus maltsch</taxon>
    </lineage>
</organism>
<name>A0A6J5LFC7_9CAUD</name>
<accession>A0A6J5LFC7</accession>
<reference evidence="1" key="1">
    <citation type="submission" date="2020-04" db="EMBL/GenBank/DDBJ databases">
        <authorList>
            <person name="Chiriac C."/>
            <person name="Salcher M."/>
            <person name="Ghai R."/>
            <person name="Kavagutti S V."/>
        </authorList>
    </citation>
    <scope>NUCLEOTIDE SEQUENCE</scope>
</reference>
<evidence type="ECO:0000313" key="1">
    <source>
        <dbReference type="EMBL" id="CAB4133264.1"/>
    </source>
</evidence>
<sequence length="119" mass="13790">MSAFTVDGELTKVIESYYATGEAPNLWYDWFCTERQLAKRGKRLMEILTFFVNHKNIDIKGKYAFFKNNAPISGGTYDQVSIVEQETGKVLFCIQERNKGTVLFYDANEDFKIERKLPV</sequence>
<dbReference type="EMBL" id="LR796270">
    <property type="protein sequence ID" value="CAB4133264.1"/>
    <property type="molecule type" value="Genomic_DNA"/>
</dbReference>
<gene>
    <name evidence="1" type="ORF">UFOVP250_95</name>
</gene>